<organism evidence="9 10">
    <name type="scientific">Candidatus Coprenecus stercoravium</name>
    <dbReference type="NCBI Taxonomy" id="2840735"/>
    <lineage>
        <taxon>Bacteria</taxon>
        <taxon>Pseudomonadati</taxon>
        <taxon>Bacteroidota</taxon>
        <taxon>Bacteroidia</taxon>
        <taxon>Bacteroidales</taxon>
        <taxon>Rikenellaceae</taxon>
        <taxon>Rikenellaceae incertae sedis</taxon>
        <taxon>Candidatus Coprenecus</taxon>
    </lineage>
</organism>
<reference evidence="9" key="2">
    <citation type="submission" date="2021-04" db="EMBL/GenBank/DDBJ databases">
        <authorList>
            <person name="Gilroy R."/>
        </authorList>
    </citation>
    <scope>NUCLEOTIDE SEQUENCE</scope>
    <source>
        <strain evidence="9">Gambia16-554</strain>
    </source>
</reference>
<feature type="chain" id="PRO_5038591778" evidence="6">
    <location>
        <begin position="22"/>
        <end position="971"/>
    </location>
</feature>
<dbReference type="Gene3D" id="3.30.830.10">
    <property type="entry name" value="Metalloenzyme, LuxS/M16 peptidase-like"/>
    <property type="match status" value="4"/>
</dbReference>
<comment type="similarity">
    <text evidence="1">Belongs to the peptidase M16 family.</text>
</comment>
<dbReference type="GO" id="GO:0006508">
    <property type="term" value="P:proteolysis"/>
    <property type="evidence" value="ECO:0007669"/>
    <property type="project" value="UniProtKB-KW"/>
</dbReference>
<dbReference type="InterPro" id="IPR011249">
    <property type="entry name" value="Metalloenz_LuxS/M16"/>
</dbReference>
<dbReference type="PANTHER" id="PTHR43690:SF17">
    <property type="entry name" value="PROTEIN YHJJ"/>
    <property type="match status" value="1"/>
</dbReference>
<reference evidence="9" key="1">
    <citation type="journal article" date="2021" name="PeerJ">
        <title>Extensive microbial diversity within the chicken gut microbiome revealed by metagenomics and culture.</title>
        <authorList>
            <person name="Gilroy R."/>
            <person name="Ravi A."/>
            <person name="Getino M."/>
            <person name="Pursley I."/>
            <person name="Horton D.L."/>
            <person name="Alikhan N.F."/>
            <person name="Baker D."/>
            <person name="Gharbi K."/>
            <person name="Hall N."/>
            <person name="Watson M."/>
            <person name="Adriaenssens E.M."/>
            <person name="Foster-Nyarko E."/>
            <person name="Jarju S."/>
            <person name="Secka A."/>
            <person name="Antonio M."/>
            <person name="Oren A."/>
            <person name="Chaudhuri R.R."/>
            <person name="La Ragione R."/>
            <person name="Hildebrand F."/>
            <person name="Pallen M.J."/>
        </authorList>
    </citation>
    <scope>NUCLEOTIDE SEQUENCE</scope>
    <source>
        <strain evidence="9">Gambia16-554</strain>
    </source>
</reference>
<dbReference type="InterPro" id="IPR050626">
    <property type="entry name" value="Peptidase_M16"/>
</dbReference>
<keyword evidence="5" id="KW-0482">Metalloprotease</keyword>
<dbReference type="PROSITE" id="PS51257">
    <property type="entry name" value="PROKAR_LIPOPROTEIN"/>
    <property type="match status" value="1"/>
</dbReference>
<dbReference type="InterPro" id="IPR007863">
    <property type="entry name" value="Peptidase_M16_C"/>
</dbReference>
<keyword evidence="3" id="KW-0378">Hydrolase</keyword>
<evidence type="ECO:0000256" key="2">
    <source>
        <dbReference type="ARBA" id="ARBA00022670"/>
    </source>
</evidence>
<evidence type="ECO:0000256" key="1">
    <source>
        <dbReference type="ARBA" id="ARBA00007261"/>
    </source>
</evidence>
<evidence type="ECO:0000256" key="5">
    <source>
        <dbReference type="ARBA" id="ARBA00023049"/>
    </source>
</evidence>
<feature type="domain" description="Peptidase M16 C-terminal" evidence="8">
    <location>
        <begin position="774"/>
        <end position="877"/>
    </location>
</feature>
<sequence length="971" mass="110026">MPKLFKMLACAGVTAVALSLAVSCGPKYETVPGDPTGTRIYTLDNGLKVYMSVNKDEPRINAQIAVRVGSKNDPHETTGLAHYFEHLMFKGTESFGTQNYTLEKPLLDEIERLFEVYRNTTDEAERKAIYHQIDSISYEASKYSIPNEYDKLMSAIGASGTNAYTSYDQTVYVENIPSNELENWAIIQSDRFAHNVIRGFHTELEAVYEEKNMSLTNDSRKMLEAMLSSMFKNHPYGLQTVLGSQEDLKNPSITNIKNYYKEWYVPNNMAICLSGDLNPNEAIKVIEKYFGGMQPNPDLKPLEFEPEAPITEPIVTEVLGIESPMVMVAWRCPGTNDPDNLTLNLIANIMYNGTAGLVDINVNHPQRVLSLYGGVFPLTDYSIMVFTGEPKQGQSLDEVRDIILEQIDILRKGEFDEELLTATANNYKLAMMSLTESSYGMVDAYVSSFINREDWSRTVNIVDNISAITKEDIVAYANKYFGDNNYVEVRKLQGEDPNEMKIEKPQITPIQTNRDTTSQFFRNIMARKVKPIEPVFADFEKDMDILTAEAEIPVLYKRNEVNDIFSLYYVFETGSNADPVLSYAMQYLDYLGTDSLSPVEIKQAFYNLACNYSISAGGDRIYLAVGGLGENMEEAVSLFESLVTGAVANPEALESMKANIMQQRANSKLDQMSNFSRLQMYGFYGKDNPVLNAPSAEEIKNLTDEELLSRIRSLFSHKHKILYYGPMSQKETVETINRLHNTPGQLKDFEENKEYKMLLTEENKVLLAPYKSNQIYLMSISNSGETYDPALVPIATMYNSYFGGGMNSIVFQEMREARGLAYSASAGYDIPGKKDDYCNYYSFIATQNDKMTDAIDAFNVIINDMPVSQQAFDIAKESILTNQRTQRTIKEEVLWLYLYSERLGLDHDINRDIYENVLNYTLQDVIDFQEKMVKGRKYTICILGDPESLDIKALEKYGKVTLLSTEEIFGY</sequence>
<protein>
    <submittedName>
        <fullName evidence="9">Insulinase family protein</fullName>
    </submittedName>
</protein>
<keyword evidence="2" id="KW-0645">Protease</keyword>
<evidence type="ECO:0000313" key="9">
    <source>
        <dbReference type="EMBL" id="HIZ85160.1"/>
    </source>
</evidence>
<comment type="caution">
    <text evidence="9">The sequence shown here is derived from an EMBL/GenBank/DDBJ whole genome shotgun (WGS) entry which is preliminary data.</text>
</comment>
<evidence type="ECO:0000256" key="4">
    <source>
        <dbReference type="ARBA" id="ARBA00022833"/>
    </source>
</evidence>
<proteinExistence type="inferred from homology"/>
<dbReference type="GO" id="GO:0008237">
    <property type="term" value="F:metallopeptidase activity"/>
    <property type="evidence" value="ECO:0007669"/>
    <property type="project" value="UniProtKB-KW"/>
</dbReference>
<evidence type="ECO:0000256" key="6">
    <source>
        <dbReference type="SAM" id="SignalP"/>
    </source>
</evidence>
<keyword evidence="4" id="KW-0862">Zinc</keyword>
<gene>
    <name evidence="9" type="ORF">IAC04_01550</name>
</gene>
<evidence type="ECO:0000259" key="7">
    <source>
        <dbReference type="Pfam" id="PF00675"/>
    </source>
</evidence>
<accession>A0A9D2K9F9</accession>
<dbReference type="InterPro" id="IPR011765">
    <property type="entry name" value="Pept_M16_N"/>
</dbReference>
<evidence type="ECO:0000259" key="8">
    <source>
        <dbReference type="Pfam" id="PF05193"/>
    </source>
</evidence>
<keyword evidence="6" id="KW-0732">Signal</keyword>
<feature type="domain" description="Peptidase M16 N-terminal" evidence="7">
    <location>
        <begin position="54"/>
        <end position="100"/>
    </location>
</feature>
<dbReference type="EMBL" id="DXAW01000029">
    <property type="protein sequence ID" value="HIZ85160.1"/>
    <property type="molecule type" value="Genomic_DNA"/>
</dbReference>
<dbReference type="Proteomes" id="UP000824115">
    <property type="component" value="Unassembled WGS sequence"/>
</dbReference>
<evidence type="ECO:0000256" key="3">
    <source>
        <dbReference type="ARBA" id="ARBA00022801"/>
    </source>
</evidence>
<dbReference type="Pfam" id="PF00675">
    <property type="entry name" value="Peptidase_M16"/>
    <property type="match status" value="1"/>
</dbReference>
<name>A0A9D2K9F9_9BACT</name>
<dbReference type="GO" id="GO:0046872">
    <property type="term" value="F:metal ion binding"/>
    <property type="evidence" value="ECO:0007669"/>
    <property type="project" value="InterPro"/>
</dbReference>
<dbReference type="Pfam" id="PF05193">
    <property type="entry name" value="Peptidase_M16_C"/>
    <property type="match status" value="2"/>
</dbReference>
<dbReference type="AlphaFoldDB" id="A0A9D2K9F9"/>
<feature type="domain" description="Peptidase M16 C-terminal" evidence="8">
    <location>
        <begin position="255"/>
        <end position="425"/>
    </location>
</feature>
<evidence type="ECO:0000313" key="10">
    <source>
        <dbReference type="Proteomes" id="UP000824115"/>
    </source>
</evidence>
<feature type="signal peptide" evidence="6">
    <location>
        <begin position="1"/>
        <end position="21"/>
    </location>
</feature>
<dbReference type="PANTHER" id="PTHR43690">
    <property type="entry name" value="NARDILYSIN"/>
    <property type="match status" value="1"/>
</dbReference>
<dbReference type="SUPFAM" id="SSF63411">
    <property type="entry name" value="LuxS/MPP-like metallohydrolase"/>
    <property type="match status" value="4"/>
</dbReference>